<keyword evidence="3" id="KW-1185">Reference proteome</keyword>
<sequence length="370" mass="39636">MPAELVIIGYPATRAVPVHGPAAASEAITTDTAEARHFRMEPADTAPRRSNRDTARRAASLDAVLLACILAGWASPERPLTRADALELAAHTLGTTGDSVIRAWADRVDPAERAVRWRRAMRCIHRSFATLIASQRPARRPTAVGHLRCPAALVTALPAVFPRCRRARRRRHTGQARSVTAWSVTAAAAPTVVTCSPPAPRTFARCRGRAGSGATRRALRACIHTGDALATAAAHQAATLHARWRTACWHLRRAQPSTITRDGAVSARALSAQARGEADVRELIRSTTNAAGSQARTERTPMAGRRARRCRAVARAAQSCPALAGAPHLARRRPAEHRSAGTRSRLSSVTTLRHPAFCRGAIYSAGASCL</sequence>
<accession>A0ABS4PXZ9</accession>
<evidence type="ECO:0000313" key="3">
    <source>
        <dbReference type="Proteomes" id="UP000741013"/>
    </source>
</evidence>
<name>A0ABS4PXZ9_9PSEU</name>
<dbReference type="Proteomes" id="UP000741013">
    <property type="component" value="Unassembled WGS sequence"/>
</dbReference>
<evidence type="ECO:0000313" key="2">
    <source>
        <dbReference type="EMBL" id="MBP2183728.1"/>
    </source>
</evidence>
<evidence type="ECO:0000256" key="1">
    <source>
        <dbReference type="SAM" id="MobiDB-lite"/>
    </source>
</evidence>
<gene>
    <name evidence="2" type="ORF">JOM49_005254</name>
</gene>
<comment type="caution">
    <text evidence="2">The sequence shown here is derived from an EMBL/GenBank/DDBJ whole genome shotgun (WGS) entry which is preliminary data.</text>
</comment>
<dbReference type="EMBL" id="JAGGMS010000001">
    <property type="protein sequence ID" value="MBP2183728.1"/>
    <property type="molecule type" value="Genomic_DNA"/>
</dbReference>
<proteinExistence type="predicted"/>
<protein>
    <submittedName>
        <fullName evidence="2">Uncharacterized protein</fullName>
    </submittedName>
</protein>
<feature type="region of interest" description="Disordered" evidence="1">
    <location>
        <begin position="324"/>
        <end position="347"/>
    </location>
</feature>
<organism evidence="2 3">
    <name type="scientific">Amycolatopsis magusensis</name>
    <dbReference type="NCBI Taxonomy" id="882444"/>
    <lineage>
        <taxon>Bacteria</taxon>
        <taxon>Bacillati</taxon>
        <taxon>Actinomycetota</taxon>
        <taxon>Actinomycetes</taxon>
        <taxon>Pseudonocardiales</taxon>
        <taxon>Pseudonocardiaceae</taxon>
        <taxon>Amycolatopsis</taxon>
    </lineage>
</organism>
<reference evidence="2 3" key="1">
    <citation type="submission" date="2021-03" db="EMBL/GenBank/DDBJ databases">
        <title>Sequencing the genomes of 1000 actinobacteria strains.</title>
        <authorList>
            <person name="Klenk H.-P."/>
        </authorList>
    </citation>
    <scope>NUCLEOTIDE SEQUENCE [LARGE SCALE GENOMIC DNA]</scope>
    <source>
        <strain evidence="2 3">DSM 45510</strain>
    </source>
</reference>